<name>A0A6J4LNL2_9ACTN</name>
<sequence length="37" mass="3926">MVADQLGHARISITQDVCMGRQVVHLAAASTLEQMSG</sequence>
<proteinExistence type="predicted"/>
<evidence type="ECO:0000313" key="1">
    <source>
        <dbReference type="EMBL" id="CAA9336843.1"/>
    </source>
</evidence>
<evidence type="ECO:0008006" key="2">
    <source>
        <dbReference type="Google" id="ProtNLM"/>
    </source>
</evidence>
<protein>
    <recommendedName>
        <fullName evidence="2">Integrase</fullName>
    </recommendedName>
</protein>
<dbReference type="EMBL" id="CADCTS010000480">
    <property type="protein sequence ID" value="CAA9336843.1"/>
    <property type="molecule type" value="Genomic_DNA"/>
</dbReference>
<dbReference type="AlphaFoldDB" id="A0A6J4LNL2"/>
<organism evidence="1">
    <name type="scientific">uncultured Friedmanniella sp</name>
    <dbReference type="NCBI Taxonomy" id="335381"/>
    <lineage>
        <taxon>Bacteria</taxon>
        <taxon>Bacillati</taxon>
        <taxon>Actinomycetota</taxon>
        <taxon>Actinomycetes</taxon>
        <taxon>Propionibacteriales</taxon>
        <taxon>Nocardioidaceae</taxon>
        <taxon>Friedmanniella</taxon>
        <taxon>environmental samples</taxon>
    </lineage>
</organism>
<reference evidence="1" key="1">
    <citation type="submission" date="2020-02" db="EMBL/GenBank/DDBJ databases">
        <authorList>
            <person name="Meier V. D."/>
        </authorList>
    </citation>
    <scope>NUCLEOTIDE SEQUENCE</scope>
    <source>
        <strain evidence="1">AVDCRST_MAG48</strain>
    </source>
</reference>
<accession>A0A6J4LNL2</accession>
<gene>
    <name evidence="1" type="ORF">AVDCRST_MAG48-3428</name>
</gene>